<evidence type="ECO:0000256" key="1">
    <source>
        <dbReference type="ARBA" id="ARBA00007718"/>
    </source>
</evidence>
<dbReference type="SUPFAM" id="SSF53800">
    <property type="entry name" value="Chelatase"/>
    <property type="match status" value="1"/>
</dbReference>
<evidence type="ECO:0000256" key="5">
    <source>
        <dbReference type="ARBA" id="ARBA00023244"/>
    </source>
</evidence>
<evidence type="ECO:0000256" key="2">
    <source>
        <dbReference type="ARBA" id="ARBA00023004"/>
    </source>
</evidence>
<accession>A0ABV6IZK3</accession>
<comment type="pathway">
    <text evidence="7 8">Porphyrin-containing compound metabolism; protoheme biosynthesis; protoheme from protoporphyrin-IX: step 1/1.</text>
</comment>
<evidence type="ECO:0000313" key="11">
    <source>
        <dbReference type="Proteomes" id="UP001589789"/>
    </source>
</evidence>
<comment type="function">
    <text evidence="7 8">Catalyzes the ferrous insertion into protoporphyrin IX.</text>
</comment>
<evidence type="ECO:0000313" key="10">
    <source>
        <dbReference type="EMBL" id="MFC0388018.1"/>
    </source>
</evidence>
<dbReference type="CDD" id="cd03411">
    <property type="entry name" value="Ferrochelatase_N"/>
    <property type="match status" value="1"/>
</dbReference>
<dbReference type="InterPro" id="IPR001015">
    <property type="entry name" value="Ferrochelatase"/>
</dbReference>
<evidence type="ECO:0000256" key="3">
    <source>
        <dbReference type="ARBA" id="ARBA00023133"/>
    </source>
</evidence>
<proteinExistence type="inferred from homology"/>
<dbReference type="Pfam" id="PF00762">
    <property type="entry name" value="Ferrochelatase"/>
    <property type="match status" value="1"/>
</dbReference>
<dbReference type="RefSeq" id="WP_377054027.1">
    <property type="nucleotide sequence ID" value="NZ_JBHLVZ010000074.1"/>
</dbReference>
<dbReference type="EMBL" id="JBHLVZ010000074">
    <property type="protein sequence ID" value="MFC0388018.1"/>
    <property type="molecule type" value="Genomic_DNA"/>
</dbReference>
<dbReference type="PROSITE" id="PS00534">
    <property type="entry name" value="FERROCHELATASE"/>
    <property type="match status" value="1"/>
</dbReference>
<comment type="caution">
    <text evidence="10">The sequence shown here is derived from an EMBL/GenBank/DDBJ whole genome shotgun (WGS) entry which is preliminary data.</text>
</comment>
<organism evidence="10 11">
    <name type="scientific">Muricoccus vinaceus</name>
    <dbReference type="NCBI Taxonomy" id="424704"/>
    <lineage>
        <taxon>Bacteria</taxon>
        <taxon>Pseudomonadati</taxon>
        <taxon>Pseudomonadota</taxon>
        <taxon>Alphaproteobacteria</taxon>
        <taxon>Acetobacterales</taxon>
        <taxon>Roseomonadaceae</taxon>
        <taxon>Muricoccus</taxon>
    </lineage>
</organism>
<feature type="binding site" evidence="7">
    <location>
        <position position="296"/>
    </location>
    <ligand>
        <name>Fe(2+)</name>
        <dbReference type="ChEBI" id="CHEBI:29033"/>
    </ligand>
</feature>
<sequence>MSITAPAEPAAPPVPRGEGRRKVAVVLFNLGGPDSPAAVRPFLTNLFTDPAILRFPAFLRIPFGRLIAARRTKEATANYAVLGGKSPLRELTEEQAAALEASLAAGGMQARCFVAMRYWHPFTEAALRDVMAWAPDEVVLVPLYPQFSTTTTGSSLGVWHAAAKKAGLSVPTTTLCCWHSDGGFAEATAAIIRRSWAEARAAVPEGTRLRLLFSAHGLPETIVKQGDPYQWQVEQSVAAVMAALGMPEIEHGLCYQSRVTPQKWLGPSAEEAIAEAGREGVALLICPIAFVSEHSETLVELDVEYRELAHEKGVPGYFRVPAQNSDAGFIDALAALVRRARDETRGSRDRAGGKLCSFAGGRQCPKAHKDCPHGAAQPLRVPPLGAAA</sequence>
<dbReference type="EC" id="4.98.1.1" evidence="7 8"/>
<comment type="similarity">
    <text evidence="1 7 8">Belongs to the ferrochelatase family.</text>
</comment>
<evidence type="ECO:0000256" key="8">
    <source>
        <dbReference type="RuleBase" id="RU000607"/>
    </source>
</evidence>
<dbReference type="HAMAP" id="MF_00323">
    <property type="entry name" value="Ferrochelatase"/>
    <property type="match status" value="1"/>
</dbReference>
<keyword evidence="7" id="KW-0479">Metal-binding</keyword>
<keyword evidence="11" id="KW-1185">Reference proteome</keyword>
<dbReference type="PANTHER" id="PTHR11108">
    <property type="entry name" value="FERROCHELATASE"/>
    <property type="match status" value="1"/>
</dbReference>
<dbReference type="PANTHER" id="PTHR11108:SF1">
    <property type="entry name" value="FERROCHELATASE, MITOCHONDRIAL"/>
    <property type="match status" value="1"/>
</dbReference>
<comment type="catalytic activity">
    <reaction evidence="7 8">
        <text>heme b + 2 H(+) = protoporphyrin IX + Fe(2+)</text>
        <dbReference type="Rhea" id="RHEA:22584"/>
        <dbReference type="ChEBI" id="CHEBI:15378"/>
        <dbReference type="ChEBI" id="CHEBI:29033"/>
        <dbReference type="ChEBI" id="CHEBI:57306"/>
        <dbReference type="ChEBI" id="CHEBI:60344"/>
        <dbReference type="EC" id="4.98.1.1"/>
    </reaction>
</comment>
<feature type="binding site" evidence="7">
    <location>
        <position position="216"/>
    </location>
    <ligand>
        <name>Fe(2+)</name>
        <dbReference type="ChEBI" id="CHEBI:29033"/>
    </ligand>
</feature>
<comment type="subcellular location">
    <subcellularLocation>
        <location evidence="7 8">Cytoplasm</location>
    </subcellularLocation>
</comment>
<reference evidence="10 11" key="1">
    <citation type="submission" date="2024-09" db="EMBL/GenBank/DDBJ databases">
        <authorList>
            <person name="Sun Q."/>
            <person name="Mori K."/>
        </authorList>
    </citation>
    <scope>NUCLEOTIDE SEQUENCE [LARGE SCALE GENOMIC DNA]</scope>
    <source>
        <strain evidence="10 11">CCM 7468</strain>
    </source>
</reference>
<evidence type="ECO:0000256" key="4">
    <source>
        <dbReference type="ARBA" id="ARBA00023239"/>
    </source>
</evidence>
<keyword evidence="3 7" id="KW-0350">Heme biosynthesis</keyword>
<dbReference type="CDD" id="cd00419">
    <property type="entry name" value="Ferrochelatase_C"/>
    <property type="match status" value="1"/>
</dbReference>
<dbReference type="InterPro" id="IPR033644">
    <property type="entry name" value="Ferrochelatase_C"/>
</dbReference>
<dbReference type="Gene3D" id="3.40.50.1400">
    <property type="match status" value="2"/>
</dbReference>
<dbReference type="InterPro" id="IPR033659">
    <property type="entry name" value="Ferrochelatase_N"/>
</dbReference>
<name>A0ABV6IZK3_9PROT</name>
<gene>
    <name evidence="7 10" type="primary">hemH</name>
    <name evidence="10" type="ORF">ACFFIC_21090</name>
</gene>
<keyword evidence="5 7" id="KW-0627">Porphyrin biosynthesis</keyword>
<keyword evidence="4 7" id="KW-0456">Lyase</keyword>
<comment type="catalytic activity">
    <reaction evidence="6">
        <text>Fe-coproporphyrin III + 2 H(+) = coproporphyrin III + Fe(2+)</text>
        <dbReference type="Rhea" id="RHEA:49572"/>
        <dbReference type="ChEBI" id="CHEBI:15378"/>
        <dbReference type="ChEBI" id="CHEBI:29033"/>
        <dbReference type="ChEBI" id="CHEBI:68438"/>
        <dbReference type="ChEBI" id="CHEBI:131725"/>
        <dbReference type="EC" id="4.99.1.9"/>
    </reaction>
    <physiologicalReaction direction="right-to-left" evidence="6">
        <dbReference type="Rhea" id="RHEA:49574"/>
    </physiologicalReaction>
</comment>
<dbReference type="InterPro" id="IPR019772">
    <property type="entry name" value="Ferrochelatase_AS"/>
</dbReference>
<dbReference type="Proteomes" id="UP001589789">
    <property type="component" value="Unassembled WGS sequence"/>
</dbReference>
<evidence type="ECO:0000256" key="6">
    <source>
        <dbReference type="ARBA" id="ARBA00024536"/>
    </source>
</evidence>
<dbReference type="NCBIfam" id="TIGR00109">
    <property type="entry name" value="hemH"/>
    <property type="match status" value="1"/>
</dbReference>
<feature type="region of interest" description="Disordered" evidence="9">
    <location>
        <begin position="369"/>
        <end position="388"/>
    </location>
</feature>
<keyword evidence="2 7" id="KW-0408">Iron</keyword>
<protein>
    <recommendedName>
        <fullName evidence="7 8">Ferrochelatase</fullName>
        <ecNumber evidence="7 8">4.98.1.1</ecNumber>
    </recommendedName>
    <alternativeName>
        <fullName evidence="7">Heme synthase</fullName>
    </alternativeName>
    <alternativeName>
        <fullName evidence="7">Protoheme ferro-lyase</fullName>
    </alternativeName>
</protein>
<keyword evidence="7 8" id="KW-0963">Cytoplasm</keyword>
<evidence type="ECO:0000256" key="7">
    <source>
        <dbReference type="HAMAP-Rule" id="MF_00323"/>
    </source>
</evidence>
<evidence type="ECO:0000256" key="9">
    <source>
        <dbReference type="SAM" id="MobiDB-lite"/>
    </source>
</evidence>